<evidence type="ECO:0000256" key="2">
    <source>
        <dbReference type="SAM" id="Phobius"/>
    </source>
</evidence>
<comment type="caution">
    <text evidence="3">The sequence shown here is derived from an EMBL/GenBank/DDBJ whole genome shotgun (WGS) entry which is preliminary data.</text>
</comment>
<keyword evidence="2" id="KW-0812">Transmembrane</keyword>
<feature type="region of interest" description="Disordered" evidence="1">
    <location>
        <begin position="128"/>
        <end position="147"/>
    </location>
</feature>
<proteinExistence type="predicted"/>
<reference evidence="3 4" key="1">
    <citation type="submission" date="2021-11" db="EMBL/GenBank/DDBJ databases">
        <title>Draft genome sequence of Actinomycetospora sp. SF1 isolated from the rhizosphere soil.</title>
        <authorList>
            <person name="Duangmal K."/>
            <person name="Chantavorakit T."/>
        </authorList>
    </citation>
    <scope>NUCLEOTIDE SEQUENCE [LARGE SCALE GENOMIC DNA]</scope>
    <source>
        <strain evidence="3 4">TBRC 5722</strain>
    </source>
</reference>
<gene>
    <name evidence="3" type="ORF">LQ327_09030</name>
</gene>
<name>A0ABS8P5I5_9PSEU</name>
<keyword evidence="2" id="KW-1133">Transmembrane helix</keyword>
<evidence type="ECO:0000313" key="4">
    <source>
        <dbReference type="Proteomes" id="UP001199469"/>
    </source>
</evidence>
<feature type="transmembrane region" description="Helical" evidence="2">
    <location>
        <begin position="54"/>
        <end position="76"/>
    </location>
</feature>
<sequence>MFDYRSEYVRDAKDGVGNARRRAARFTLLYWVLRLGVITCGALVAIFSAAQLPLWLVGTCGALAAAAEAVLIAANLQQRSVVCGLLADEMSAELRSYELQVGPYKDDTRIENLHEKIEDLRRKASTEKFRLDSAPERGSDESSSSAK</sequence>
<protein>
    <submittedName>
        <fullName evidence="3">SLATT domain-containing protein</fullName>
    </submittedName>
</protein>
<feature type="compositionally biased region" description="Basic and acidic residues" evidence="1">
    <location>
        <begin position="128"/>
        <end position="140"/>
    </location>
</feature>
<dbReference type="Proteomes" id="UP001199469">
    <property type="component" value="Unassembled WGS sequence"/>
</dbReference>
<evidence type="ECO:0000256" key="1">
    <source>
        <dbReference type="SAM" id="MobiDB-lite"/>
    </source>
</evidence>
<accession>A0ABS8P5I5</accession>
<keyword evidence="4" id="KW-1185">Reference proteome</keyword>
<organism evidence="3 4">
    <name type="scientific">Actinomycetospora endophytica</name>
    <dbReference type="NCBI Taxonomy" id="2291215"/>
    <lineage>
        <taxon>Bacteria</taxon>
        <taxon>Bacillati</taxon>
        <taxon>Actinomycetota</taxon>
        <taxon>Actinomycetes</taxon>
        <taxon>Pseudonocardiales</taxon>
        <taxon>Pseudonocardiaceae</taxon>
        <taxon>Actinomycetospora</taxon>
    </lineage>
</organism>
<feature type="transmembrane region" description="Helical" evidence="2">
    <location>
        <begin position="28"/>
        <end position="48"/>
    </location>
</feature>
<keyword evidence="2" id="KW-0472">Membrane</keyword>
<evidence type="ECO:0000313" key="3">
    <source>
        <dbReference type="EMBL" id="MCD2193525.1"/>
    </source>
</evidence>
<dbReference type="EMBL" id="JAJNDB010000001">
    <property type="protein sequence ID" value="MCD2193525.1"/>
    <property type="molecule type" value="Genomic_DNA"/>
</dbReference>
<dbReference type="NCBIfam" id="NF033634">
    <property type="entry name" value="SLATT_1"/>
    <property type="match status" value="1"/>
</dbReference>
<dbReference type="RefSeq" id="WP_230731761.1">
    <property type="nucleotide sequence ID" value="NZ_JAJNDB010000001.1"/>
</dbReference>